<dbReference type="EMBL" id="LR877146">
    <property type="protein sequence ID" value="CAD2213786.1"/>
    <property type="molecule type" value="Genomic_DNA"/>
</dbReference>
<dbReference type="VEuPathDB" id="TriTrypDB:ADEAN_000122900"/>
<evidence type="ECO:0000259" key="1">
    <source>
        <dbReference type="SMART" id="SM00884"/>
    </source>
</evidence>
<dbReference type="Proteomes" id="UP000515908">
    <property type="component" value="Chromosome 02"/>
</dbReference>
<dbReference type="InterPro" id="IPR019559">
    <property type="entry name" value="Cullin_neddylation_domain"/>
</dbReference>
<gene>
    <name evidence="2" type="ORF">ADEAN_000122900</name>
</gene>
<protein>
    <recommendedName>
        <fullName evidence="1">Cullin neddylation domain-containing protein</fullName>
    </recommendedName>
</protein>
<sequence>MRDSLAKVNDAVKGFISDEICTAEAFTRALRITLHWLKCDKVAKKIQVIFDGSHWKSTNGNDVSDVNKTDVLDSPVWLYYFLLLLLGAQHQCSIHLSHEGGPVASLLSMDDLKAVMGLLSDVVEKTFRLSLSSLKWMYVKSTISTKLPRSRIDDLLQHRRVDGLLDLLVKDIPREIRLRTELLSDGDQKDNTNVVNEVRTIVVTETLLQKSDNSSAYTFGEAGNVKAGESVLFQILVGILEPELRKLLLLTSKECLEATAPTAAVAGKEEENPADEGTEVIEKNMNQEQKQSLSLLHTVAKALEELEVGGDVPQALFEACNFCKMSRNVPLTNVGYICFTAAVDAALQTILSDLLEWCLEDPSVKSEFSQLSKSLFGQLMAREPFYYLLTSASIPILKESKPKLCSRVQQQLISDYPSVSTYFIYPALNAIHKYLVDAETTGKEGARPKRGGAKDGPPPVYELRHRNDLYAAIRIFGLSNPESYNDLSNYYVTMLKERLLYRVPNKGGVSAADLDHRKQTYEKVAYNYLKACCEDLDITAMVNLVNSFAVNRSIAGNSQLQLETRLLHYKTWGLGDGKDPGAALLQANHSASADAPLPVPKEVADLLTTAQTRYCQENADYKLLWQNDNTCRCIFIASYPKHQVKVHCTFAACQLFTAIALKHSEGVLKSELLARRNRSVDGSEKETRVIDSLLKPFVKNELLLDDGERVRINLAFQPKAAQAGIPEYILWPICKPELTVPDAEEAAQILKNRVDNAKVVIVKILKSQRRLLFKDLIREIMDSRMVSSKRVAKEAFEKLIELDYVERETDSDYVQYKA</sequence>
<dbReference type="SMART" id="SM00884">
    <property type="entry name" value="Cullin_Nedd8"/>
    <property type="match status" value="1"/>
</dbReference>
<dbReference type="InterPro" id="IPR036317">
    <property type="entry name" value="Cullin_homology_sf"/>
</dbReference>
<dbReference type="InterPro" id="IPR036388">
    <property type="entry name" value="WH-like_DNA-bd_sf"/>
</dbReference>
<organism evidence="2 3">
    <name type="scientific">Angomonas deanei</name>
    <dbReference type="NCBI Taxonomy" id="59799"/>
    <lineage>
        <taxon>Eukaryota</taxon>
        <taxon>Discoba</taxon>
        <taxon>Euglenozoa</taxon>
        <taxon>Kinetoplastea</taxon>
        <taxon>Metakinetoplastina</taxon>
        <taxon>Trypanosomatida</taxon>
        <taxon>Trypanosomatidae</taxon>
        <taxon>Strigomonadinae</taxon>
        <taxon>Angomonas</taxon>
    </lineage>
</organism>
<evidence type="ECO:0000313" key="2">
    <source>
        <dbReference type="EMBL" id="CAD2213786.1"/>
    </source>
</evidence>
<accession>A0A7G2C2B3</accession>
<dbReference type="SUPFAM" id="SSF75632">
    <property type="entry name" value="Cullin homology domain"/>
    <property type="match status" value="1"/>
</dbReference>
<dbReference type="PANTHER" id="PTHR11932">
    <property type="entry name" value="CULLIN"/>
    <property type="match status" value="1"/>
</dbReference>
<dbReference type="InterPro" id="IPR045093">
    <property type="entry name" value="Cullin"/>
</dbReference>
<keyword evidence="3" id="KW-1185">Reference proteome</keyword>
<evidence type="ECO:0000313" key="3">
    <source>
        <dbReference type="Proteomes" id="UP000515908"/>
    </source>
</evidence>
<proteinExistence type="predicted"/>
<dbReference type="InterPro" id="IPR036390">
    <property type="entry name" value="WH_DNA-bd_sf"/>
</dbReference>
<reference evidence="2 3" key="1">
    <citation type="submission" date="2020-08" db="EMBL/GenBank/DDBJ databases">
        <authorList>
            <person name="Newling K."/>
            <person name="Davey J."/>
            <person name="Forrester S."/>
        </authorList>
    </citation>
    <scope>NUCLEOTIDE SEQUENCE [LARGE SCALE GENOMIC DNA]</scope>
    <source>
        <strain evidence="3">Crithidia deanei Carvalho (ATCC PRA-265)</strain>
    </source>
</reference>
<feature type="domain" description="Cullin neddylation" evidence="1">
    <location>
        <begin position="749"/>
        <end position="813"/>
    </location>
</feature>
<dbReference type="SUPFAM" id="SSF46785">
    <property type="entry name" value="Winged helix' DNA-binding domain"/>
    <property type="match status" value="1"/>
</dbReference>
<name>A0A7G2C2B3_9TRYP</name>
<dbReference type="AlphaFoldDB" id="A0A7G2C2B3"/>
<dbReference type="Gene3D" id="1.10.10.10">
    <property type="entry name" value="Winged helix-like DNA-binding domain superfamily/Winged helix DNA-binding domain"/>
    <property type="match status" value="1"/>
</dbReference>